<keyword evidence="3" id="KW-1185">Reference proteome</keyword>
<proteinExistence type="predicted"/>
<sequence length="440" mass="46976">MYKRQTGLTEIQTSARRDETLGTVRRRRRSAARPLLRLSPLRNRRNEMSPARNADLAEDALLSALKDGGHSREAFAAVPVGVRRSVLEAADPRRPAQTAVLSVAVLQAALTAPVLLALPAVPAVHVSVGRRRVAEAVPLHAEDFLEGVPELGTPAVNERVEGRVGVTYPVEYPEGEVHALHLPYGHHHVEQEEGQPAQRKDAHDDPQRLQGFVFPQAELGLLVAAPVAALQRLQVAAAVGVLETSDALVDLLQLPLGLLEHAAVHEHHDDQREVEGDDGGGDGVGHVGVELAAVAVLVAHPGFLVRRDPPLHVDGQEGGERGDHPHQHHHHASLALGQHGLVAEGRGDGQVAVDGDDAQGLDARRHAQHVGRRPELAPEASEVPVVEDDVAGAEGDHHETHDQVGAGQGGDEAVGDVLQTLEAGDRDDHQDVAEDDDQDQ</sequence>
<feature type="region of interest" description="Disordered" evidence="1">
    <location>
        <begin position="308"/>
        <end position="332"/>
    </location>
</feature>
<feature type="region of interest" description="Disordered" evidence="1">
    <location>
        <begin position="1"/>
        <end position="26"/>
    </location>
</feature>
<evidence type="ECO:0000313" key="2">
    <source>
        <dbReference type="EMBL" id="TNN39509.1"/>
    </source>
</evidence>
<comment type="caution">
    <text evidence="2">The sequence shown here is derived from an EMBL/GenBank/DDBJ whole genome shotgun (WGS) entry which is preliminary data.</text>
</comment>
<protein>
    <submittedName>
        <fullName evidence="2">Uncharacterized protein</fullName>
    </submittedName>
</protein>
<evidence type="ECO:0000313" key="3">
    <source>
        <dbReference type="Proteomes" id="UP000314294"/>
    </source>
</evidence>
<dbReference type="EMBL" id="SRLO01001274">
    <property type="protein sequence ID" value="TNN39509.1"/>
    <property type="molecule type" value="Genomic_DNA"/>
</dbReference>
<gene>
    <name evidence="2" type="ORF">EYF80_050333</name>
</gene>
<reference evidence="2 3" key="1">
    <citation type="submission" date="2019-03" db="EMBL/GenBank/DDBJ databases">
        <title>First draft genome of Liparis tanakae, snailfish: a comprehensive survey of snailfish specific genes.</title>
        <authorList>
            <person name="Kim W."/>
            <person name="Song I."/>
            <person name="Jeong J.-H."/>
            <person name="Kim D."/>
            <person name="Kim S."/>
            <person name="Ryu S."/>
            <person name="Song J.Y."/>
            <person name="Lee S.K."/>
        </authorList>
    </citation>
    <scope>NUCLEOTIDE SEQUENCE [LARGE SCALE GENOMIC DNA]</scope>
    <source>
        <tissue evidence="2">Muscle</tissue>
    </source>
</reference>
<feature type="region of interest" description="Disordered" evidence="1">
    <location>
        <begin position="364"/>
        <end position="440"/>
    </location>
</feature>
<dbReference type="AlphaFoldDB" id="A0A4Z2FEE2"/>
<dbReference type="Proteomes" id="UP000314294">
    <property type="component" value="Unassembled WGS sequence"/>
</dbReference>
<name>A0A4Z2FEE2_9TELE</name>
<feature type="compositionally biased region" description="Basic and acidic residues" evidence="1">
    <location>
        <begin position="423"/>
        <end position="432"/>
    </location>
</feature>
<accession>A0A4Z2FEE2</accession>
<organism evidence="2 3">
    <name type="scientific">Liparis tanakae</name>
    <name type="common">Tanaka's snailfish</name>
    <dbReference type="NCBI Taxonomy" id="230148"/>
    <lineage>
        <taxon>Eukaryota</taxon>
        <taxon>Metazoa</taxon>
        <taxon>Chordata</taxon>
        <taxon>Craniata</taxon>
        <taxon>Vertebrata</taxon>
        <taxon>Euteleostomi</taxon>
        <taxon>Actinopterygii</taxon>
        <taxon>Neopterygii</taxon>
        <taxon>Teleostei</taxon>
        <taxon>Neoteleostei</taxon>
        <taxon>Acanthomorphata</taxon>
        <taxon>Eupercaria</taxon>
        <taxon>Perciformes</taxon>
        <taxon>Cottioidei</taxon>
        <taxon>Cottales</taxon>
        <taxon>Liparidae</taxon>
        <taxon>Liparis</taxon>
    </lineage>
</organism>
<feature type="compositionally biased region" description="Polar residues" evidence="1">
    <location>
        <begin position="1"/>
        <end position="14"/>
    </location>
</feature>
<feature type="compositionally biased region" description="Basic and acidic residues" evidence="1">
    <location>
        <begin position="308"/>
        <end position="325"/>
    </location>
</feature>
<evidence type="ECO:0000256" key="1">
    <source>
        <dbReference type="SAM" id="MobiDB-lite"/>
    </source>
</evidence>